<feature type="region of interest" description="Disordered" evidence="4">
    <location>
        <begin position="775"/>
        <end position="808"/>
    </location>
</feature>
<dbReference type="Pfam" id="PF13976">
    <property type="entry name" value="gag_pre-integrs"/>
    <property type="match status" value="2"/>
</dbReference>
<feature type="compositionally biased region" description="Basic and acidic residues" evidence="4">
    <location>
        <begin position="3529"/>
        <end position="3541"/>
    </location>
</feature>
<protein>
    <submittedName>
        <fullName evidence="6">Integrase catalytic core</fullName>
    </submittedName>
</protein>
<dbReference type="CDD" id="cd00303">
    <property type="entry name" value="retropepsin_like"/>
    <property type="match status" value="1"/>
</dbReference>
<feature type="compositionally biased region" description="Low complexity" evidence="4">
    <location>
        <begin position="780"/>
        <end position="796"/>
    </location>
</feature>
<evidence type="ECO:0000259" key="5">
    <source>
        <dbReference type="PROSITE" id="PS50994"/>
    </source>
</evidence>
<dbReference type="GO" id="GO:0015074">
    <property type="term" value="P:DNA integration"/>
    <property type="evidence" value="ECO:0007669"/>
    <property type="project" value="InterPro"/>
</dbReference>
<dbReference type="OrthoDB" id="1824674at2759"/>
<evidence type="ECO:0000313" key="6">
    <source>
        <dbReference type="EMBL" id="KAG7599429.1"/>
    </source>
</evidence>
<comment type="caution">
    <text evidence="6">The sequence shown here is derived from an EMBL/GenBank/DDBJ whole genome shotgun (WGS) entry which is preliminary data.</text>
</comment>
<feature type="compositionally biased region" description="Basic and acidic residues" evidence="4">
    <location>
        <begin position="2814"/>
        <end position="2833"/>
    </location>
</feature>
<dbReference type="GO" id="GO:0046872">
    <property type="term" value="F:metal ion binding"/>
    <property type="evidence" value="ECO:0007669"/>
    <property type="project" value="UniProtKB-KW"/>
</dbReference>
<evidence type="ECO:0000256" key="3">
    <source>
        <dbReference type="ARBA" id="ARBA00022801"/>
    </source>
</evidence>
<feature type="compositionally biased region" description="Basic and acidic residues" evidence="4">
    <location>
        <begin position="2003"/>
        <end position="2015"/>
    </location>
</feature>
<dbReference type="GO" id="GO:0006508">
    <property type="term" value="P:proteolysis"/>
    <property type="evidence" value="ECO:0007669"/>
    <property type="project" value="UniProtKB-KW"/>
</dbReference>
<feature type="compositionally biased region" description="Polar residues" evidence="4">
    <location>
        <begin position="2838"/>
        <end position="2854"/>
    </location>
</feature>
<dbReference type="InterPro" id="IPR001584">
    <property type="entry name" value="Integrase_cat-core"/>
</dbReference>
<dbReference type="Proteomes" id="UP000694251">
    <property type="component" value="Chromosome 6"/>
</dbReference>
<keyword evidence="3" id="KW-0378">Hydrolase</keyword>
<feature type="region of interest" description="Disordered" evidence="4">
    <location>
        <begin position="3496"/>
        <end position="3560"/>
    </location>
</feature>
<keyword evidence="7" id="KW-1185">Reference proteome</keyword>
<feature type="region of interest" description="Disordered" evidence="4">
    <location>
        <begin position="826"/>
        <end position="862"/>
    </location>
</feature>
<gene>
    <name evidence="6" type="ORF">ISN44_As06g036120</name>
</gene>
<dbReference type="InterPro" id="IPR013103">
    <property type="entry name" value="RVT_2"/>
</dbReference>
<reference evidence="6 7" key="1">
    <citation type="submission" date="2020-12" db="EMBL/GenBank/DDBJ databases">
        <title>Concerted genomic and epigenomic changes stabilize Arabidopsis allopolyploids.</title>
        <authorList>
            <person name="Chen Z."/>
        </authorList>
    </citation>
    <scope>NUCLEOTIDE SEQUENCE [LARGE SCALE GENOMIC DNA]</scope>
    <source>
        <strain evidence="6">As9502</strain>
        <tissue evidence="6">Leaf</tissue>
    </source>
</reference>
<feature type="region of interest" description="Disordered" evidence="4">
    <location>
        <begin position="4633"/>
        <end position="4669"/>
    </location>
</feature>
<evidence type="ECO:0000313" key="7">
    <source>
        <dbReference type="Proteomes" id="UP000694251"/>
    </source>
</evidence>
<organism evidence="6 7">
    <name type="scientific">Arabidopsis suecica</name>
    <name type="common">Swedish thale-cress</name>
    <name type="synonym">Cardaminopsis suecica</name>
    <dbReference type="NCBI Taxonomy" id="45249"/>
    <lineage>
        <taxon>Eukaryota</taxon>
        <taxon>Viridiplantae</taxon>
        <taxon>Streptophyta</taxon>
        <taxon>Embryophyta</taxon>
        <taxon>Tracheophyta</taxon>
        <taxon>Spermatophyta</taxon>
        <taxon>Magnoliopsida</taxon>
        <taxon>eudicotyledons</taxon>
        <taxon>Gunneridae</taxon>
        <taxon>Pentapetalae</taxon>
        <taxon>rosids</taxon>
        <taxon>malvids</taxon>
        <taxon>Brassicales</taxon>
        <taxon>Brassicaceae</taxon>
        <taxon>Camelineae</taxon>
        <taxon>Arabidopsis</taxon>
    </lineage>
</organism>
<feature type="region of interest" description="Disordered" evidence="4">
    <location>
        <begin position="265"/>
        <end position="290"/>
    </location>
</feature>
<feature type="compositionally biased region" description="Acidic residues" evidence="4">
    <location>
        <begin position="2858"/>
        <end position="2870"/>
    </location>
</feature>
<dbReference type="Pfam" id="PF25597">
    <property type="entry name" value="SH3_retrovirus"/>
    <property type="match status" value="2"/>
</dbReference>
<dbReference type="PANTHER" id="PTHR42648">
    <property type="entry name" value="TRANSPOSASE, PUTATIVE-RELATED"/>
    <property type="match status" value="1"/>
</dbReference>
<feature type="region of interest" description="Disordered" evidence="4">
    <location>
        <begin position="3574"/>
        <end position="3624"/>
    </location>
</feature>
<dbReference type="Pfam" id="PF00665">
    <property type="entry name" value="rve"/>
    <property type="match status" value="2"/>
</dbReference>
<feature type="region of interest" description="Disordered" evidence="4">
    <location>
        <begin position="3929"/>
        <end position="3958"/>
    </location>
</feature>
<dbReference type="Pfam" id="PF07727">
    <property type="entry name" value="RVT_2"/>
    <property type="match status" value="2"/>
</dbReference>
<feature type="compositionally biased region" description="Polar residues" evidence="4">
    <location>
        <begin position="3929"/>
        <end position="3938"/>
    </location>
</feature>
<feature type="region of interest" description="Disordered" evidence="4">
    <location>
        <begin position="2003"/>
        <end position="2023"/>
    </location>
</feature>
<dbReference type="PANTHER" id="PTHR42648:SF28">
    <property type="entry name" value="TRANSPOSON-ENCODED PROTEIN WITH RIBONUCLEASE H-LIKE AND RETROVIRUS ZINC FINGER-LIKE DOMAINS"/>
    <property type="match status" value="1"/>
</dbReference>
<dbReference type="Pfam" id="PF22936">
    <property type="entry name" value="Pol_BBD"/>
    <property type="match status" value="2"/>
</dbReference>
<evidence type="ECO:0000256" key="4">
    <source>
        <dbReference type="SAM" id="MobiDB-lite"/>
    </source>
</evidence>
<accession>A0A8T2CIW7</accession>
<feature type="region of interest" description="Disordered" evidence="4">
    <location>
        <begin position="2782"/>
        <end position="2892"/>
    </location>
</feature>
<dbReference type="Pfam" id="PF03732">
    <property type="entry name" value="Retrotrans_gag"/>
    <property type="match status" value="1"/>
</dbReference>
<feature type="compositionally biased region" description="Pro residues" evidence="4">
    <location>
        <begin position="2787"/>
        <end position="2799"/>
    </location>
</feature>
<dbReference type="InterPro" id="IPR005162">
    <property type="entry name" value="Retrotrans_gag_dom"/>
</dbReference>
<evidence type="ECO:0000256" key="1">
    <source>
        <dbReference type="ARBA" id="ARBA00022670"/>
    </source>
</evidence>
<dbReference type="EMBL" id="JAEFBJ010000006">
    <property type="protein sequence ID" value="KAG7599429.1"/>
    <property type="molecule type" value="Genomic_DNA"/>
</dbReference>
<feature type="compositionally biased region" description="Acidic residues" evidence="4">
    <location>
        <begin position="826"/>
        <end position="840"/>
    </location>
</feature>
<name>A0A8T2CIW7_ARASU</name>
<feature type="compositionally biased region" description="Low complexity" evidence="4">
    <location>
        <begin position="3546"/>
        <end position="3559"/>
    </location>
</feature>
<proteinExistence type="predicted"/>
<dbReference type="InterPro" id="IPR039537">
    <property type="entry name" value="Retrotran_Ty1/copia-like"/>
</dbReference>
<feature type="compositionally biased region" description="Polar residues" evidence="4">
    <location>
        <begin position="2284"/>
        <end position="2300"/>
    </location>
</feature>
<feature type="region of interest" description="Disordered" evidence="4">
    <location>
        <begin position="2277"/>
        <end position="2304"/>
    </location>
</feature>
<dbReference type="PROSITE" id="PS50994">
    <property type="entry name" value="INTEGRASE"/>
    <property type="match status" value="2"/>
</dbReference>
<dbReference type="Pfam" id="PF14223">
    <property type="entry name" value="Retrotran_gag_2"/>
    <property type="match status" value="2"/>
</dbReference>
<feature type="region of interest" description="Disordered" evidence="4">
    <location>
        <begin position="3874"/>
        <end position="3898"/>
    </location>
</feature>
<sequence>MENTKIRAPVTLKGGNYLLWARTMKTILCGRGFWPHIIKSEAPRETTTNEDGLEIALVDEDKWFQEDQMVLSVLQNSLEASILEGYSYCETPKDLWETLQNVFGNQSNLSRVFEIKKAINELTQGDMEFTQHFGKFRSLWAELEMLRPNTLDPAVINERREQDKVFGLLFTLNPGYNDLIKHLLRADKLQNLEEVCSQIQKEQGSLGLFGSKGELVSGNSSELASANRGNFNANRGKAPWCDHCKRSGHAKEKCWILHPHLKPARREPRANQATGGNLGGQEQAGTSSQALGGNGAAMMASSDLVRRSDLDALIKALKESSGNAYHALSSLKPLIVDSGASHHMISDSKLMKNIEPALGNVIIANGDKIPVKGLGDLELFSKKSKAFYMPTFTSNLLSVKKATTDLNCYAIFGPNDVHFQDIETSRVLGHGGTKDGLYVLEDTKLSTPLASHFSSVLVYANNAIWHARLGHPHSRALGLLLPSISFKNDECEACILGKHCKSVFPKSNTIYENCFDLVHSDVWTSPCLSRENQKYFVTFIDEKSKYTWLTLLPSKDRVLEAFTNFQNYVTNHYNAKIKIFRSDNGGEYTSHAFKQHLAKHGIIHQTSCPYTPQQNGVAERKNRHLMEVARSMMFHTNVPKRFWSDAVVLACYLINRIPTKILQDSSPFEVLNKNKPSINHLRVFGCVCFVLIGEQRNKLEPKSVKGMFIGYSITQKGYKCYIPETKKVLVSRDVKFVESKGYYEDKNWEDIQDLTHSPSDRANNLRIILERLGVSNSQGHTNSPNPNPEPTQQQETPQHEEEEHLQEEENIQANIQENILEEGEIPSDHEEETTLSEEENLSTSDHNEGSTSQEAPIALRRSERLKFPPSNWKNTRVYYNSQAVAHPIQAVCTIAHFPEEHQVFLGQIDQHWIPQTYEEAIQHQVWRDAIAAERQAMEHNHTWEEGELPRGKKAVTSKWVFTIKYKSNGDIERYKARLVARGFTQTYGEDYRDTFAPVAKLHTVRVVLSLATNLEWELWQMDVKNAFLQGELEEEVYMKPPPGLEDHNAPGKVFKLKKAIYGLKQSPRAWYHKLSTTLLDRGFKKSEADNTLFTLPSKEGIVVILVYVDDIIISGNDKVGIQETKAFLKSVFDIKDLGELKYFLGIEVCRSKEGLFLSQRKYTLDLLSQVGKLGAKPAKTPLEDDYKANRKGELDNKPFEDVTQYRRLVGKLIYLTITRPDICFAVNVVSQHMQAPTLHHWNMVTRILKYLKGAPGQGIWMGCNKNTELVGYCDADYAGDTKDRRSTTGYCTFIGGNLVTWRSKKQKVVSLSSAEAEYRAMRKLTTELMWLKALLKDFGIDTPKPITMHCDNQAAIHIASNSVFHERTKHIEVDCHKVREQVQLGVILPCYTESEEQLADIFTKGASTKVFLSHVVFYTKVFNEVVEFGSKLNLDTSMVTARPYTSSSRATTVHQLECQLTGPTSWVSTRSVHRARLSCRSAHLAELASPSAGLAHLAELASSSSLFSSPSWFSSNVLPRSFRLRLSVRFLGLDYAIANLSVTARPYTSSSRATTVHQLECQLTGPTSWVSTRSVHRARLSCRSAHLAELASPSAGLAHLAELASSSSLFSSPSWFSSNVLPRSFRLRLSVRFLGLDYAIANLSRLGIVRFSWFTVAESSSWLIGPSVLQTYAPSVSWWTIKPSAYRTIHVSDPLVYYYDRPRFTNRLPVRSMVVGKAFGLSIHPCAPNDTIITPTGPWIHPSDYRRLADEIIRSSAIGLLAGPTSVLSIGSHRGLSRWLSVESPLVLPISDRFHQGCDSDPIRPTICPIRSVSKTIGPSHPSLNTFYRTVGSGGSMRISSVEAMRIYSDSGDTRRAAPPFRPTLRRVFWDPFWVVMVIMNALGVLPYIGGEWVTARPYTSSSRATTVHQLECQLTGPPSWVSTRSVHRARLSCRSAHLAELASPPAGLAHLAELASSSSSPSWISSDRVKLESVHSSPYMAVHRVKVMSVLKAESRYEVHGVKAQRREAHERPSRRAKKRQGGNYLTWSRTTKTVLCGRGLWSHVITSQAPKEANEEEEEEEGKVTIPEEDKWFQEDQTVLALLQNSLEASILEGYSYCETAKELWDTLKNVYGNESNLTRVFEVKKAINELSQEDLEFTKHFGKFRSLWSELESLRPGTLDPKILHERREQDKVFGLLLTLNPTYNDLIKHLLRSEKLPSLDEVCSKIQKEQGSTGLFGGKGELASANKGEVVANKAMYKHEDKKSLFCEHCKKKGHTKEKCWILHPHLKPAKFKDSKAHLSQESQDEQSQAGSSKGSGETAMMASGDYVRKSDLEALIKSIASLKESGITFFSHKPSNSLIIDSGASHHMISNPNLLNDIQPALGDVMIANGDKVPIKGVGNLKLFNKNSKAFFMPKFTSNLVSVRRATRDLNCYAIFGPNDVHFQDIETGKVIGEGGSKGDLYVLEDVLPNSYSSSVSFNSQLGVSFNVMWHARLGHPHSRALKLMLPSISFDHTSCEACILGKHCKSVFPKSSTIYEKCFDLVHSDVWTSPCLSRDNNKYFVTFIDEKSKYTWITLLPSKDRVFEAFINFQHYVTNQFNAKIKVLRTDNGGEYTSQKFKEHLTKHGILHQTSCPYTPQQNGVAERKNRHLMEVARSMMFHTSVPRRYWGDAVMTACYLINRTPTKVLKDVSPFEVLNNTKPSIDHLRVFGCVCFVLVPGEQRNKLDAKSIRCMFLGYSTTQKGYKCFDPTHNRTYVSRDVKFLEDQGYQTKKDWETLKDLAHSTSDRAASLKFLLDHLGNKAPPPTEVSPPPTEVSPTSHEPGQQNHEPQYDHLPHDQEDRGQDKEEIPIEPNSMTQDHGGSSQEQGIPSQEDLSDSSEEEEDTEQIVRDPTPKLRRSERLKYPPSNWKNTRVYFNQQAVAHPTQATCSLALVPQDHQVFLSKISSVKIPETYEEAMQVKEWREAVKEEIGAMTRNHTWDEEILPSGKRTVSSKWVFTIKYKSNGDIERYKARLVARGFTQTYGADYKETFAPVAKLHTVRVVLSLATNLSWDLWQMDVKNAFLQGELEDDVYMTPPPGLEDTIDPGKVWRLRKAIYGLKQSPRAWYHKLSRTLKDHGFKKSESDHTLFTLRSSQGIVVVLIYVDDLIISGDNNEGIASTKSFLKSTFDIKDLGELKYFLGIEVCRSPEGLFLSQRKYTLDLLCETGSMDAKPAKTPLEDDYKVDRKGEKDEKFKDAPLYRKIVGKLIYLTNTRPDICYAVNQVSQHMQTPTVYHWSMVERILRYLKGRSGQGIWMGKNSNTEIVGYCDADYAGDRLDRRSTTGYCTFIGGNLVTWKTKKQKVVSCSSAESEYRAMKQLTNELTWLKALLKDFGIEQDTPITMHCDNKAAIYIASNSVFHERTKHIEVDCHKVREKIIQGVTLPCFTRSEEQLADIFTKAASLKVFNEVMIHAFPSLDYSVSLSLRGSIDQDTNNKGVKLESVHSSPYMAVHRVKVMSVLKAESRYEVHGVKAQRREAHERPSRRAKKRQGTKELCRAVPEQCTRAEPEQCTRAEPEQCQSSCRETTSYSSSYRDNINRLARELRERRDRDGCEQHNPVAMEPQDQDNHGVGIPRNIGDGDAPRNHQQRQGIVPPPVQNNNFEIKSGLISMIQGNKFHGLPLEDPLDHLDNFDRLCSLTKINGVSEDSFKLRLFPFSLGDKAHHWEKTLPAGSITSWDDCKKAFLTKFFSNSRTARLRNEISSFTQKQSESICEAWERFKGYTIQCPHHGFKKASLLSTLYRGVLPKIRMLLDTASNGNFLNKDVEEGWELIENLALSDGNYNEDFDRSNRGIGDLDAKHSKDIKALNDKLDKILLTQQKQVHYITEEEHYQLQEGENTQDAEVSYIQNQGGYNKGYNPYKPAHPNLSYRSTNVANPQDQVYPQQQQNQSKPFVPYNQGFVPKQQFSGGYQQHNPPPGFSQQPQQAPPAQDQDKVQQMLQQILQGQATGAIALDKKLAEIHNKVDCTFNDLNIKFETLNSRIRYMESQVASTSAPQNPGQLPGKAIQHQKGHVNAIHLRSGRQLQTRPSIALVTEDSEIQEGEDFIQHETQVEDTTKLDHEAVPRDQAKSPHIKEPVIDKSKKKAFVPPPYKPKIPFPGRFKRDIIEKYRAMFAKHIKEIELRMPLIDAFMLIPDSHKFFKDMVMERIKEVQGMESHECSEIIQTKIIPKKLGDPGSFTLPCSLGTLAFSNCLCDLGAFKSLMPLSVAKRLGFSKYKPCNISLILADESVRFPHGLLEDLPIKIGNAEIPTDFIVLEMDEPKDPLILGRPFLATAGAVIDVKNGKIDLNLGNDFTMKFDINDATRKPTIEGQTFVVKVMDCLADEQLEEVAEEDHQKTSLTKSGEARYLPTETLRCGKSLDSHKEVAGSEVFKGLIESKTEVKVAYEASSTYAQPADSSIHLSTSSTSLENSTSIKHRDKLLESSNSAPDGWLELKERSKWQDKAIRELTGTVRELKDQIKKLHGKANQVPLQIKDVPNDEASTLAKRGRFWFRKSSGKFFCRNGIVLEYCTRTSHSSSNQSTNSSNQSNNQITLFRAHPSQYLGATRVRAWMTMSLLSSPRPGLLHHAFALEIMMIATLYIQVLRSCAEQCQSSVLEQSQSSVLEQSQSSARAAVERPHPTRVGTRVSYSSSPESFTPARCNL</sequence>
<keyword evidence="2" id="KW-0479">Metal-binding</keyword>
<feature type="domain" description="Integrase catalytic" evidence="5">
    <location>
        <begin position="501"/>
        <end position="675"/>
    </location>
</feature>
<feature type="compositionally biased region" description="Basic and acidic residues" evidence="4">
    <location>
        <begin position="2871"/>
        <end position="2887"/>
    </location>
</feature>
<dbReference type="GO" id="GO:0008233">
    <property type="term" value="F:peptidase activity"/>
    <property type="evidence" value="ECO:0007669"/>
    <property type="project" value="UniProtKB-KW"/>
</dbReference>
<feature type="domain" description="Integrase catalytic" evidence="5">
    <location>
        <begin position="2511"/>
        <end position="2685"/>
    </location>
</feature>
<dbReference type="InterPro" id="IPR025724">
    <property type="entry name" value="GAG-pre-integrase_dom"/>
</dbReference>
<dbReference type="CDD" id="cd09272">
    <property type="entry name" value="RNase_HI_RT_Ty1"/>
    <property type="match status" value="2"/>
</dbReference>
<keyword evidence="1" id="KW-0645">Protease</keyword>
<dbReference type="InterPro" id="IPR054722">
    <property type="entry name" value="PolX-like_BBD"/>
</dbReference>
<feature type="compositionally biased region" description="Basic and acidic residues" evidence="4">
    <location>
        <begin position="3496"/>
        <end position="3508"/>
    </location>
</feature>
<dbReference type="InterPro" id="IPR057670">
    <property type="entry name" value="SH3_retrovirus"/>
</dbReference>
<evidence type="ECO:0000256" key="2">
    <source>
        <dbReference type="ARBA" id="ARBA00022723"/>
    </source>
</evidence>
<feature type="compositionally biased region" description="Low complexity" evidence="4">
    <location>
        <begin position="3944"/>
        <end position="3958"/>
    </location>
</feature>